<evidence type="ECO:0000313" key="8">
    <source>
        <dbReference type="Proteomes" id="UP001208938"/>
    </source>
</evidence>
<evidence type="ECO:0000256" key="2">
    <source>
        <dbReference type="ARBA" id="ARBA00022692"/>
    </source>
</evidence>
<reference evidence="7 8" key="1">
    <citation type="submission" date="2022-10" db="EMBL/GenBank/DDBJ databases">
        <title>Pararhodobacter sp. nov., isolated from marine algae.</title>
        <authorList>
            <person name="Choi B.J."/>
            <person name="Kim J.M."/>
            <person name="Lee J.K."/>
            <person name="Choi D.G."/>
            <person name="Jeon C.O."/>
        </authorList>
    </citation>
    <scope>NUCLEOTIDE SEQUENCE [LARGE SCALE GENOMIC DNA]</scope>
    <source>
        <strain evidence="7 8">ZQ420</strain>
    </source>
</reference>
<evidence type="ECO:0000256" key="4">
    <source>
        <dbReference type="ARBA" id="ARBA00023136"/>
    </source>
</evidence>
<feature type="transmembrane region" description="Helical" evidence="5">
    <location>
        <begin position="140"/>
        <end position="160"/>
    </location>
</feature>
<keyword evidence="3 5" id="KW-1133">Transmembrane helix</keyword>
<feature type="transmembrane region" description="Helical" evidence="5">
    <location>
        <begin position="6"/>
        <end position="22"/>
    </location>
</feature>
<dbReference type="EMBL" id="JAPDFL010000001">
    <property type="protein sequence ID" value="MCW1934830.1"/>
    <property type="molecule type" value="Genomic_DNA"/>
</dbReference>
<evidence type="ECO:0000313" key="7">
    <source>
        <dbReference type="EMBL" id="MCW1934830.1"/>
    </source>
</evidence>
<keyword evidence="2 5" id="KW-0812">Transmembrane</keyword>
<gene>
    <name evidence="7" type="ORF">OKW52_21915</name>
</gene>
<keyword evidence="8" id="KW-1185">Reference proteome</keyword>
<evidence type="ECO:0000256" key="5">
    <source>
        <dbReference type="SAM" id="Phobius"/>
    </source>
</evidence>
<proteinExistence type="predicted"/>
<dbReference type="InterPro" id="IPR009915">
    <property type="entry name" value="NnrU_dom"/>
</dbReference>
<dbReference type="RefSeq" id="WP_264507576.1">
    <property type="nucleotide sequence ID" value="NZ_JAPDFL010000001.1"/>
</dbReference>
<sequence>MDGWGSLVAAMAVFVGAHRLMVWPRVKAPLVARLGAGGFTLAYSALSVALLVWVIVAAARSPFVPLWSPAAWQAWAALALMLVGCVLVAQALAGVNPFSFGSRTAPFDPERPGIAGVTRHPVLLALALWALAHTLANGDLAHVLLFAPMGLFALLGMAAIDRRKRRVMPDWNALSRNTALLSLRGVAALPLWPSLAGVAAWAALIALHPLVIGADPLGWLR</sequence>
<feature type="transmembrane region" description="Helical" evidence="5">
    <location>
        <begin position="114"/>
        <end position="134"/>
    </location>
</feature>
<evidence type="ECO:0000256" key="1">
    <source>
        <dbReference type="ARBA" id="ARBA00004141"/>
    </source>
</evidence>
<organism evidence="7 8">
    <name type="scientific">Pararhodobacter zhoushanensis</name>
    <dbReference type="NCBI Taxonomy" id="2479545"/>
    <lineage>
        <taxon>Bacteria</taxon>
        <taxon>Pseudomonadati</taxon>
        <taxon>Pseudomonadota</taxon>
        <taxon>Alphaproteobacteria</taxon>
        <taxon>Rhodobacterales</taxon>
        <taxon>Paracoccaceae</taxon>
        <taxon>Pararhodobacter</taxon>
    </lineage>
</organism>
<feature type="transmembrane region" description="Helical" evidence="5">
    <location>
        <begin position="71"/>
        <end position="93"/>
    </location>
</feature>
<protein>
    <submittedName>
        <fullName evidence="7">NnrU family protein</fullName>
    </submittedName>
</protein>
<feature type="transmembrane region" description="Helical" evidence="5">
    <location>
        <begin position="34"/>
        <end position="59"/>
    </location>
</feature>
<keyword evidence="4 5" id="KW-0472">Membrane</keyword>
<evidence type="ECO:0000256" key="3">
    <source>
        <dbReference type="ARBA" id="ARBA00022989"/>
    </source>
</evidence>
<accession>A0ABT3H562</accession>
<comment type="caution">
    <text evidence="7">The sequence shown here is derived from an EMBL/GenBank/DDBJ whole genome shotgun (WGS) entry which is preliminary data.</text>
</comment>
<dbReference type="Pfam" id="PF07298">
    <property type="entry name" value="NnrU"/>
    <property type="match status" value="1"/>
</dbReference>
<comment type="subcellular location">
    <subcellularLocation>
        <location evidence="1">Membrane</location>
        <topology evidence="1">Multi-pass membrane protein</topology>
    </subcellularLocation>
</comment>
<name>A0ABT3H562_9RHOB</name>
<feature type="domain" description="NnrU" evidence="6">
    <location>
        <begin position="7"/>
        <end position="216"/>
    </location>
</feature>
<feature type="transmembrane region" description="Helical" evidence="5">
    <location>
        <begin position="181"/>
        <end position="207"/>
    </location>
</feature>
<evidence type="ECO:0000259" key="6">
    <source>
        <dbReference type="Pfam" id="PF07298"/>
    </source>
</evidence>
<dbReference type="Proteomes" id="UP001208938">
    <property type="component" value="Unassembled WGS sequence"/>
</dbReference>